<feature type="transmembrane region" description="Helical" evidence="1">
    <location>
        <begin position="153"/>
        <end position="177"/>
    </location>
</feature>
<sequence length="229" mass="26865">MGLFEKKYLLSLGVAFYPEKEMLRLEKQAAKGWEFEKLNIFGFLVFKKGVPQNRQYAVDYFSGKSEDLSEYLEMYQISGWQKVSDFRKKYYFFSADKDTPSIFSDEESYREKFKLEWRYNFLRSLIYALFGFIVLVAISFIQAAEWPVPNGLLLFIAFFGLFGVFFPIGIFATMLFYKLFYRDRTRYYNQPDKFAKKQSFIRDQSILLIIGAVIGAVIGVGFALLFSSL</sequence>
<dbReference type="EMBL" id="JAHUZB010000001">
    <property type="protein sequence ID" value="MBV7389533.1"/>
    <property type="molecule type" value="Genomic_DNA"/>
</dbReference>
<dbReference type="Pfam" id="PF11193">
    <property type="entry name" value="DUF2812"/>
    <property type="match status" value="1"/>
</dbReference>
<evidence type="ECO:0000256" key="1">
    <source>
        <dbReference type="SAM" id="Phobius"/>
    </source>
</evidence>
<protein>
    <submittedName>
        <fullName evidence="2">DUF2812 domain-containing protein</fullName>
    </submittedName>
</protein>
<feature type="transmembrane region" description="Helical" evidence="1">
    <location>
        <begin position="206"/>
        <end position="226"/>
    </location>
</feature>
<evidence type="ECO:0000313" key="2">
    <source>
        <dbReference type="EMBL" id="MBV7389533.1"/>
    </source>
</evidence>
<keyword evidence="1" id="KW-0812">Transmembrane</keyword>
<dbReference type="Proteomes" id="UP000774130">
    <property type="component" value="Unassembled WGS sequence"/>
</dbReference>
<proteinExistence type="predicted"/>
<gene>
    <name evidence="2" type="ORF">KUA55_02500</name>
</gene>
<reference evidence="2 3" key="1">
    <citation type="submission" date="2021-06" db="EMBL/GenBank/DDBJ databases">
        <title>Enterococcus alishanensis sp. nov., a novel lactic acid bacterium isolated from fresh coffee beans.</title>
        <authorList>
            <person name="Chen Y.-S."/>
        </authorList>
    </citation>
    <scope>NUCLEOTIDE SEQUENCE [LARGE SCALE GENOMIC DNA]</scope>
    <source>
        <strain evidence="2 3">ALS3</strain>
    </source>
</reference>
<dbReference type="RefSeq" id="WP_218324590.1">
    <property type="nucleotide sequence ID" value="NZ_JAHUZB010000001.1"/>
</dbReference>
<organism evidence="2 3">
    <name type="scientific">Enterococcus alishanensis</name>
    <dbReference type="NCBI Taxonomy" id="1303817"/>
    <lineage>
        <taxon>Bacteria</taxon>
        <taxon>Bacillati</taxon>
        <taxon>Bacillota</taxon>
        <taxon>Bacilli</taxon>
        <taxon>Lactobacillales</taxon>
        <taxon>Enterococcaceae</taxon>
        <taxon>Enterococcus</taxon>
    </lineage>
</organism>
<comment type="caution">
    <text evidence="2">The sequence shown here is derived from an EMBL/GenBank/DDBJ whole genome shotgun (WGS) entry which is preliminary data.</text>
</comment>
<keyword evidence="1" id="KW-0472">Membrane</keyword>
<dbReference type="InterPro" id="IPR021359">
    <property type="entry name" value="DUF2812"/>
</dbReference>
<name>A0ABS6T9F9_9ENTE</name>
<feature type="transmembrane region" description="Helical" evidence="1">
    <location>
        <begin position="120"/>
        <end position="141"/>
    </location>
</feature>
<evidence type="ECO:0000313" key="3">
    <source>
        <dbReference type="Proteomes" id="UP000774130"/>
    </source>
</evidence>
<keyword evidence="3" id="KW-1185">Reference proteome</keyword>
<accession>A0ABS6T9F9</accession>
<keyword evidence="1" id="KW-1133">Transmembrane helix</keyword>